<dbReference type="RefSeq" id="WP_179534049.1">
    <property type="nucleotide sequence ID" value="NZ_JACBYW010000001.1"/>
</dbReference>
<comment type="caution">
    <text evidence="13">The sequence shown here is derived from an EMBL/GenBank/DDBJ whole genome shotgun (WGS) entry which is preliminary data.</text>
</comment>
<evidence type="ECO:0000256" key="2">
    <source>
        <dbReference type="ARBA" id="ARBA00005369"/>
    </source>
</evidence>
<keyword evidence="5" id="KW-0963">Cytoplasm</keyword>
<feature type="region of interest" description="Disordered" evidence="12">
    <location>
        <begin position="242"/>
        <end position="271"/>
    </location>
</feature>
<dbReference type="PANTHER" id="PTHR11579:SF0">
    <property type="entry name" value="PROTEIN-L-ISOASPARTATE(D-ASPARTATE) O-METHYLTRANSFERASE"/>
    <property type="match status" value="1"/>
</dbReference>
<gene>
    <name evidence="13" type="ORF">FHR84_000845</name>
</gene>
<dbReference type="Gene3D" id="3.40.50.150">
    <property type="entry name" value="Vaccinia Virus protein VP39"/>
    <property type="match status" value="1"/>
</dbReference>
<dbReference type="GO" id="GO:0032259">
    <property type="term" value="P:methylation"/>
    <property type="evidence" value="ECO:0007669"/>
    <property type="project" value="UniProtKB-KW"/>
</dbReference>
<sequence>MTTHLDTDWTWRARRLADDLETRGDLTDPAWKTAVAAVPRHVLVPEAHQQDSTGTWQQLTTDSGEGLELAYSPTTLITQLAHRGSHRESTSSSTKPDLIVRMLETLDIHDQHRVLAVGTGTGYTTALLAHRLGDRNVYSIDIDPALVETARTRLASLGHHPTLDTRDGADGLSEHAPYDRIIATCSVPRVPWSWAEQLTPGGAVLVNVKPNIHAGNLALLHRHPDRLEGRFTERWAAFMTMRHHPHNQTPPTPRASTEGTEPRTRTTTTPPSPWWDNRVVWLLAQLHGMPTGVTIGMRLDPDTQQPAAATLTAPDGSTAEVSLTASDDSRHELTETGPTHLWDPVEHAHQTWLEHDQPDWPRLGLTATAHHQWLWLDHPDNPSHWSL</sequence>
<evidence type="ECO:0000256" key="10">
    <source>
        <dbReference type="ARBA" id="ARBA00031323"/>
    </source>
</evidence>
<evidence type="ECO:0000256" key="8">
    <source>
        <dbReference type="ARBA" id="ARBA00022691"/>
    </source>
</evidence>
<dbReference type="CDD" id="cd02440">
    <property type="entry name" value="AdoMet_MTases"/>
    <property type="match status" value="1"/>
</dbReference>
<comment type="similarity">
    <text evidence="2">Belongs to the methyltransferase superfamily. L-isoaspartyl/D-aspartyl protein methyltransferase family.</text>
</comment>
<evidence type="ECO:0000256" key="9">
    <source>
        <dbReference type="ARBA" id="ARBA00030757"/>
    </source>
</evidence>
<comment type="subcellular location">
    <subcellularLocation>
        <location evidence="1">Cytoplasm</location>
    </subcellularLocation>
</comment>
<accession>A0A852YS35</accession>
<dbReference type="InterPro" id="IPR029063">
    <property type="entry name" value="SAM-dependent_MTases_sf"/>
</dbReference>
<evidence type="ECO:0000256" key="12">
    <source>
        <dbReference type="SAM" id="MobiDB-lite"/>
    </source>
</evidence>
<dbReference type="EC" id="2.1.1.77" evidence="3"/>
<keyword evidence="6 13" id="KW-0489">Methyltransferase</keyword>
<evidence type="ECO:0000256" key="3">
    <source>
        <dbReference type="ARBA" id="ARBA00011890"/>
    </source>
</evidence>
<dbReference type="Pfam" id="PF01135">
    <property type="entry name" value="PCMT"/>
    <property type="match status" value="1"/>
</dbReference>
<evidence type="ECO:0000256" key="7">
    <source>
        <dbReference type="ARBA" id="ARBA00022679"/>
    </source>
</evidence>
<evidence type="ECO:0000313" key="13">
    <source>
        <dbReference type="EMBL" id="NYH77531.1"/>
    </source>
</evidence>
<keyword evidence="8" id="KW-0949">S-adenosyl-L-methionine</keyword>
<protein>
    <recommendedName>
        <fullName evidence="4">Protein-L-isoaspartate O-methyltransferase</fullName>
        <ecNumber evidence="3">2.1.1.77</ecNumber>
    </recommendedName>
    <alternativeName>
        <fullName evidence="11">L-isoaspartyl protein carboxyl methyltransferase</fullName>
    </alternativeName>
    <alternativeName>
        <fullName evidence="9">Protein L-isoaspartyl methyltransferase</fullName>
    </alternativeName>
    <alternativeName>
        <fullName evidence="10">Protein-beta-aspartate methyltransferase</fullName>
    </alternativeName>
</protein>
<dbReference type="AlphaFoldDB" id="A0A852YS35"/>
<dbReference type="EMBL" id="JACBYW010000001">
    <property type="protein sequence ID" value="NYH77531.1"/>
    <property type="molecule type" value="Genomic_DNA"/>
</dbReference>
<evidence type="ECO:0000256" key="5">
    <source>
        <dbReference type="ARBA" id="ARBA00022490"/>
    </source>
</evidence>
<dbReference type="SUPFAM" id="SSF53335">
    <property type="entry name" value="S-adenosyl-L-methionine-dependent methyltransferases"/>
    <property type="match status" value="1"/>
</dbReference>
<proteinExistence type="inferred from homology"/>
<evidence type="ECO:0000256" key="6">
    <source>
        <dbReference type="ARBA" id="ARBA00022603"/>
    </source>
</evidence>
<dbReference type="GO" id="GO:0005737">
    <property type="term" value="C:cytoplasm"/>
    <property type="evidence" value="ECO:0007669"/>
    <property type="project" value="UniProtKB-SubCell"/>
</dbReference>
<evidence type="ECO:0000256" key="1">
    <source>
        <dbReference type="ARBA" id="ARBA00004496"/>
    </source>
</evidence>
<keyword evidence="14" id="KW-1185">Reference proteome</keyword>
<name>A0A852YS35_9ACTN</name>
<evidence type="ECO:0000313" key="14">
    <source>
        <dbReference type="Proteomes" id="UP000548304"/>
    </source>
</evidence>
<evidence type="ECO:0000256" key="11">
    <source>
        <dbReference type="ARBA" id="ARBA00031350"/>
    </source>
</evidence>
<dbReference type="PANTHER" id="PTHR11579">
    <property type="entry name" value="PROTEIN-L-ISOASPARTATE O-METHYLTRANSFERASE"/>
    <property type="match status" value="1"/>
</dbReference>
<keyword evidence="7 13" id="KW-0808">Transferase</keyword>
<dbReference type="Proteomes" id="UP000548304">
    <property type="component" value="Unassembled WGS sequence"/>
</dbReference>
<dbReference type="InterPro" id="IPR000682">
    <property type="entry name" value="PCMT"/>
</dbReference>
<organism evidence="13 14">
    <name type="scientific">Actinopolyspora biskrensis</name>
    <dbReference type="NCBI Taxonomy" id="1470178"/>
    <lineage>
        <taxon>Bacteria</taxon>
        <taxon>Bacillati</taxon>
        <taxon>Actinomycetota</taxon>
        <taxon>Actinomycetes</taxon>
        <taxon>Actinopolysporales</taxon>
        <taxon>Actinopolysporaceae</taxon>
        <taxon>Actinopolyspora</taxon>
    </lineage>
</organism>
<reference evidence="13 14" key="1">
    <citation type="submission" date="2020-07" db="EMBL/GenBank/DDBJ databases">
        <title>Genomic Encyclopedia of Type Strains, Phase III (KMG-III): the genomes of soil and plant-associated and newly described type strains.</title>
        <authorList>
            <person name="Whitman W."/>
        </authorList>
    </citation>
    <scope>NUCLEOTIDE SEQUENCE [LARGE SCALE GENOMIC DNA]</scope>
    <source>
        <strain evidence="13 14">CECT 8576</strain>
    </source>
</reference>
<evidence type="ECO:0000256" key="4">
    <source>
        <dbReference type="ARBA" id="ARBA00013346"/>
    </source>
</evidence>
<dbReference type="GO" id="GO:0004719">
    <property type="term" value="F:protein-L-isoaspartate (D-aspartate) O-methyltransferase activity"/>
    <property type="evidence" value="ECO:0007669"/>
    <property type="project" value="UniProtKB-EC"/>
</dbReference>